<evidence type="ECO:0000313" key="3">
    <source>
        <dbReference type="Proteomes" id="UP000176944"/>
    </source>
</evidence>
<sequence>MKRFKKISAGLVLTFGILLLMVPVVVSTRREATSQDKVDAVGSLIVAIPVTFWGVWLAWGMYQQEQKEVLEHLQSTFYRLLQDENGRISVLKLAMAAKLPIPVAQDYLDQKAREYDARFEVTEEGKIFYNFTLEG</sequence>
<reference evidence="3" key="1">
    <citation type="submission" date="2016-10" db="EMBL/GenBank/DDBJ databases">
        <title>Comparative genomics uncovers the prolific and rare metabolic potential of the cyanobacterial genus Moorea.</title>
        <authorList>
            <person name="Leao T."/>
            <person name="Castelao G."/>
            <person name="Korobeynikov A."/>
            <person name="Monroe E.A."/>
            <person name="Podell S."/>
            <person name="Glukhov E."/>
            <person name="Allen E."/>
            <person name="Gerwick W.H."/>
            <person name="Gerwick L."/>
        </authorList>
    </citation>
    <scope>NUCLEOTIDE SEQUENCE [LARGE SCALE GENOMIC DNA]</scope>
    <source>
        <strain evidence="3">JHB</strain>
    </source>
</reference>
<evidence type="ECO:0000313" key="2">
    <source>
        <dbReference type="EMBL" id="AOY80424.1"/>
    </source>
</evidence>
<gene>
    <name evidence="2" type="ORF">BJP36_11355</name>
</gene>
<dbReference type="Proteomes" id="UP000176944">
    <property type="component" value="Chromosome"/>
</dbReference>
<feature type="transmembrane region" description="Helical" evidence="1">
    <location>
        <begin position="44"/>
        <end position="62"/>
    </location>
</feature>
<name>A0A1D9FYS5_MOOP1</name>
<protein>
    <submittedName>
        <fullName evidence="2">Uncharacterized protein</fullName>
    </submittedName>
</protein>
<accession>A0A1D9FYS5</accession>
<organism evidence="2 3">
    <name type="scientific">Moorena producens (strain JHB)</name>
    <dbReference type="NCBI Taxonomy" id="1454205"/>
    <lineage>
        <taxon>Bacteria</taxon>
        <taxon>Bacillati</taxon>
        <taxon>Cyanobacteriota</taxon>
        <taxon>Cyanophyceae</taxon>
        <taxon>Coleofasciculales</taxon>
        <taxon>Coleofasciculaceae</taxon>
        <taxon>Moorena</taxon>
    </lineage>
</organism>
<keyword evidence="1" id="KW-1133">Transmembrane helix</keyword>
<proteinExistence type="predicted"/>
<dbReference type="AlphaFoldDB" id="A0A1D9FYS5"/>
<keyword evidence="1" id="KW-0812">Transmembrane</keyword>
<dbReference type="EMBL" id="CP017708">
    <property type="protein sequence ID" value="AOY80424.1"/>
    <property type="molecule type" value="Genomic_DNA"/>
</dbReference>
<evidence type="ECO:0000256" key="1">
    <source>
        <dbReference type="SAM" id="Phobius"/>
    </source>
</evidence>
<keyword evidence="1" id="KW-0472">Membrane</keyword>